<evidence type="ECO:0000313" key="2">
    <source>
        <dbReference type="Proteomes" id="UP000625527"/>
    </source>
</evidence>
<proteinExistence type="predicted"/>
<evidence type="ECO:0000313" key="1">
    <source>
        <dbReference type="EMBL" id="MBE1875989.1"/>
    </source>
</evidence>
<feature type="non-terminal residue" evidence="1">
    <location>
        <position position="182"/>
    </location>
</feature>
<dbReference type="Proteomes" id="UP000625527">
    <property type="component" value="Unassembled WGS sequence"/>
</dbReference>
<gene>
    <name evidence="1" type="ORF">IHE71_09730</name>
</gene>
<protein>
    <submittedName>
        <fullName evidence="1">Uncharacterized protein</fullName>
    </submittedName>
</protein>
<sequence length="182" mass="19495">MSVFGDTVDRLARDVRALPTRGQVALFLTAAIVLADARPDWLRTQNRISDGVFEESLAAAADFACGRLSSIPRQLVSAIETVVMSELSEEGASTTVQDCCICLDSAVRGPSEGYDMASASWYMLEPLFRSVSARLFGAADVGSDSEEDAELVMLEDPVLRQGLSAVEFSIGQVSANPIDDLL</sequence>
<reference evidence="1 2" key="1">
    <citation type="submission" date="2020-10" db="EMBL/GenBank/DDBJ databases">
        <title>Myceligenerans pegani sp. nov., an endophytic actinomycete isolated from Peganum harmala L. in Xinjiang, China.</title>
        <authorList>
            <person name="Xin L."/>
        </authorList>
    </citation>
    <scope>NUCLEOTIDE SEQUENCE [LARGE SCALE GENOMIC DNA]</scope>
    <source>
        <strain evidence="1 2">TRM65318</strain>
    </source>
</reference>
<dbReference type="EMBL" id="JADAQT010000074">
    <property type="protein sequence ID" value="MBE1875989.1"/>
    <property type="molecule type" value="Genomic_DNA"/>
</dbReference>
<accession>A0ABR9MX72</accession>
<comment type="caution">
    <text evidence="1">The sequence shown here is derived from an EMBL/GenBank/DDBJ whole genome shotgun (WGS) entry which is preliminary data.</text>
</comment>
<dbReference type="RefSeq" id="WP_192862557.1">
    <property type="nucleotide sequence ID" value="NZ_JADAQT010000074.1"/>
</dbReference>
<organism evidence="1 2">
    <name type="scientific">Myceligenerans pegani</name>
    <dbReference type="NCBI Taxonomy" id="2776917"/>
    <lineage>
        <taxon>Bacteria</taxon>
        <taxon>Bacillati</taxon>
        <taxon>Actinomycetota</taxon>
        <taxon>Actinomycetes</taxon>
        <taxon>Micrococcales</taxon>
        <taxon>Promicromonosporaceae</taxon>
        <taxon>Myceligenerans</taxon>
    </lineage>
</organism>
<keyword evidence="2" id="KW-1185">Reference proteome</keyword>
<name>A0ABR9MX72_9MICO</name>